<dbReference type="InterPro" id="IPR002347">
    <property type="entry name" value="SDR_fam"/>
</dbReference>
<proteinExistence type="inferred from homology"/>
<dbReference type="PRINTS" id="PR00081">
    <property type="entry name" value="GDHRDH"/>
</dbReference>
<evidence type="ECO:0000256" key="1">
    <source>
        <dbReference type="ARBA" id="ARBA00006484"/>
    </source>
</evidence>
<dbReference type="PANTHER" id="PTHR43976:SF16">
    <property type="entry name" value="SHORT-CHAIN DEHYDROGENASE_REDUCTASE FAMILY PROTEIN"/>
    <property type="match status" value="1"/>
</dbReference>
<keyword evidence="5" id="KW-1185">Reference proteome</keyword>
<comment type="similarity">
    <text evidence="1">Belongs to the short-chain dehydrogenases/reductases (SDR) family.</text>
</comment>
<gene>
    <name evidence="4" type="ORF">GCM10010430_74880</name>
</gene>
<dbReference type="InterPro" id="IPR057326">
    <property type="entry name" value="KR_dom"/>
</dbReference>
<evidence type="ECO:0000256" key="2">
    <source>
        <dbReference type="ARBA" id="ARBA00023002"/>
    </source>
</evidence>
<protein>
    <recommendedName>
        <fullName evidence="3">Ketoreductase domain-containing protein</fullName>
    </recommendedName>
</protein>
<feature type="domain" description="Ketoreductase" evidence="3">
    <location>
        <begin position="14"/>
        <end position="194"/>
    </location>
</feature>
<evidence type="ECO:0000313" key="4">
    <source>
        <dbReference type="EMBL" id="GAA2277965.1"/>
    </source>
</evidence>
<dbReference type="EMBL" id="BAAATR010000060">
    <property type="protein sequence ID" value="GAA2277965.1"/>
    <property type="molecule type" value="Genomic_DNA"/>
</dbReference>
<evidence type="ECO:0000313" key="5">
    <source>
        <dbReference type="Proteomes" id="UP001500305"/>
    </source>
</evidence>
<dbReference type="Proteomes" id="UP001500305">
    <property type="component" value="Unassembled WGS sequence"/>
</dbReference>
<reference evidence="4 5" key="1">
    <citation type="journal article" date="2019" name="Int. J. Syst. Evol. Microbiol.">
        <title>The Global Catalogue of Microorganisms (GCM) 10K type strain sequencing project: providing services to taxonomists for standard genome sequencing and annotation.</title>
        <authorList>
            <consortium name="The Broad Institute Genomics Platform"/>
            <consortium name="The Broad Institute Genome Sequencing Center for Infectious Disease"/>
            <person name="Wu L."/>
            <person name="Ma J."/>
        </authorList>
    </citation>
    <scope>NUCLEOTIDE SEQUENCE [LARGE SCALE GENOMIC DNA]</scope>
    <source>
        <strain evidence="4 5">JCM 7356</strain>
    </source>
</reference>
<organism evidence="4 5">
    <name type="scientific">Kitasatospora cystarginea</name>
    <dbReference type="NCBI Taxonomy" id="58350"/>
    <lineage>
        <taxon>Bacteria</taxon>
        <taxon>Bacillati</taxon>
        <taxon>Actinomycetota</taxon>
        <taxon>Actinomycetes</taxon>
        <taxon>Kitasatosporales</taxon>
        <taxon>Streptomycetaceae</taxon>
        <taxon>Kitasatospora</taxon>
    </lineage>
</organism>
<sequence>MGLKTKRKGLGMTRTWLITGTSRGFGRRLTEAVLESGDQVLATARRPEQLADLASRYGARVRTAALDVTDVNAARAAVDRAVASFGRLDVVVNNAGYANSGPIEEMADKDFREQFEANFFGVVNVTQAALPVLRAQRSGVFVQFSSLGGRVGGTPGMGAYQSAKFAVEGFSEGEGGHRRARRLPDGLAGLVHGVARGGTRL</sequence>
<dbReference type="SUPFAM" id="SSF51735">
    <property type="entry name" value="NAD(P)-binding Rossmann-fold domains"/>
    <property type="match status" value="1"/>
</dbReference>
<dbReference type="Pfam" id="PF00106">
    <property type="entry name" value="adh_short"/>
    <property type="match status" value="1"/>
</dbReference>
<dbReference type="Gene3D" id="3.40.50.720">
    <property type="entry name" value="NAD(P)-binding Rossmann-like Domain"/>
    <property type="match status" value="1"/>
</dbReference>
<dbReference type="PANTHER" id="PTHR43976">
    <property type="entry name" value="SHORT CHAIN DEHYDROGENASE"/>
    <property type="match status" value="1"/>
</dbReference>
<name>A0ABN3EZL0_9ACTN</name>
<keyword evidence="2" id="KW-0560">Oxidoreductase</keyword>
<dbReference type="InterPro" id="IPR036291">
    <property type="entry name" value="NAD(P)-bd_dom_sf"/>
</dbReference>
<accession>A0ABN3EZL0</accession>
<evidence type="ECO:0000259" key="3">
    <source>
        <dbReference type="SMART" id="SM00822"/>
    </source>
</evidence>
<dbReference type="SMART" id="SM00822">
    <property type="entry name" value="PKS_KR"/>
    <property type="match status" value="1"/>
</dbReference>
<comment type="caution">
    <text evidence="4">The sequence shown here is derived from an EMBL/GenBank/DDBJ whole genome shotgun (WGS) entry which is preliminary data.</text>
</comment>
<dbReference type="InterPro" id="IPR051911">
    <property type="entry name" value="SDR_oxidoreductase"/>
</dbReference>